<accession>Q6K6U0</accession>
<organism evidence="3 4">
    <name type="scientific">Oryza sativa subsp. japonica</name>
    <name type="common">Rice</name>
    <dbReference type="NCBI Taxonomy" id="39947"/>
    <lineage>
        <taxon>Eukaryota</taxon>
        <taxon>Viridiplantae</taxon>
        <taxon>Streptophyta</taxon>
        <taxon>Embryophyta</taxon>
        <taxon>Tracheophyta</taxon>
        <taxon>Spermatophyta</taxon>
        <taxon>Magnoliopsida</taxon>
        <taxon>Liliopsida</taxon>
        <taxon>Poales</taxon>
        <taxon>Poaceae</taxon>
        <taxon>BOP clade</taxon>
        <taxon>Oryzoideae</taxon>
        <taxon>Oryzeae</taxon>
        <taxon>Oryzinae</taxon>
        <taxon>Oryza</taxon>
        <taxon>Oryza sativa</taxon>
    </lineage>
</organism>
<evidence type="ECO:0000313" key="3">
    <source>
        <dbReference type="EMBL" id="BAD21956.1"/>
    </source>
</evidence>
<reference evidence="3" key="2">
    <citation type="submission" date="2002-03" db="EMBL/GenBank/DDBJ databases">
        <title>Oryza sativa nipponbare(GA3) genomic DNA, chromosome 2, PAC clone:P0036H07.</title>
        <authorList>
            <person name="Sasaki T."/>
            <person name="Matsumoto T."/>
            <person name="Yamamoto K."/>
        </authorList>
    </citation>
    <scope>NUCLEOTIDE SEQUENCE</scope>
</reference>
<gene>
    <name evidence="2" type="ORF">OJ1122_H01.31</name>
    <name evidence="3" type="ORF">P0036H07.12</name>
</gene>
<evidence type="ECO:0000313" key="4">
    <source>
        <dbReference type="Proteomes" id="UP000000763"/>
    </source>
</evidence>
<dbReference type="EMBL" id="AP004302">
    <property type="protein sequence ID" value="BAD21794.1"/>
    <property type="molecule type" value="Genomic_DNA"/>
</dbReference>
<dbReference type="EMBL" id="AP004998">
    <property type="protein sequence ID" value="BAD21956.1"/>
    <property type="molecule type" value="Genomic_DNA"/>
</dbReference>
<feature type="region of interest" description="Disordered" evidence="1">
    <location>
        <begin position="45"/>
        <end position="68"/>
    </location>
</feature>
<evidence type="ECO:0000256" key="1">
    <source>
        <dbReference type="SAM" id="MobiDB-lite"/>
    </source>
</evidence>
<name>Q6K6U0_ORYSJ</name>
<dbReference type="Proteomes" id="UP000000763">
    <property type="component" value="Chromosome 2"/>
</dbReference>
<evidence type="ECO:0000313" key="2">
    <source>
        <dbReference type="EMBL" id="BAD21794.1"/>
    </source>
</evidence>
<proteinExistence type="predicted"/>
<dbReference type="AlphaFoldDB" id="Q6K6U0"/>
<reference evidence="2" key="1">
    <citation type="submission" date="2001-10" db="EMBL/GenBank/DDBJ databases">
        <title>Oryza sativa nipponbare(GA3) genomic DNA, chromosome 2, BAC clone:OJ1122_H01.</title>
        <authorList>
            <person name="Sasaki T."/>
            <person name="Matsumoto T."/>
            <person name="Yamamoto K."/>
        </authorList>
    </citation>
    <scope>NUCLEOTIDE SEQUENCE</scope>
</reference>
<sequence length="68" mass="7075">MTSLAIQNPETSISRHARRARRTAMASPPAHGGSFRVVRTARVAPSSPAAGAGCNPQPEATLPLTLAR</sequence>
<reference evidence="4" key="3">
    <citation type="journal article" date="2005" name="Nature">
        <title>The map-based sequence of the rice genome.</title>
        <authorList>
            <consortium name="International rice genome sequencing project (IRGSP)"/>
            <person name="Matsumoto T."/>
            <person name="Wu J."/>
            <person name="Kanamori H."/>
            <person name="Katayose Y."/>
            <person name="Fujisawa M."/>
            <person name="Namiki N."/>
            <person name="Mizuno H."/>
            <person name="Yamamoto K."/>
            <person name="Antonio B.A."/>
            <person name="Baba T."/>
            <person name="Sakata K."/>
            <person name="Nagamura Y."/>
            <person name="Aoki H."/>
            <person name="Arikawa K."/>
            <person name="Arita K."/>
            <person name="Bito T."/>
            <person name="Chiden Y."/>
            <person name="Fujitsuka N."/>
            <person name="Fukunaka R."/>
            <person name="Hamada M."/>
            <person name="Harada C."/>
            <person name="Hayashi A."/>
            <person name="Hijishita S."/>
            <person name="Honda M."/>
            <person name="Hosokawa S."/>
            <person name="Ichikawa Y."/>
            <person name="Idonuma A."/>
            <person name="Iijima M."/>
            <person name="Ikeda M."/>
            <person name="Ikeno M."/>
            <person name="Ito K."/>
            <person name="Ito S."/>
            <person name="Ito T."/>
            <person name="Ito Y."/>
            <person name="Ito Y."/>
            <person name="Iwabuchi A."/>
            <person name="Kamiya K."/>
            <person name="Karasawa W."/>
            <person name="Kurita K."/>
            <person name="Katagiri S."/>
            <person name="Kikuta A."/>
            <person name="Kobayashi H."/>
            <person name="Kobayashi N."/>
            <person name="Machita K."/>
            <person name="Maehara T."/>
            <person name="Masukawa M."/>
            <person name="Mizubayashi T."/>
            <person name="Mukai Y."/>
            <person name="Nagasaki H."/>
            <person name="Nagata Y."/>
            <person name="Naito S."/>
            <person name="Nakashima M."/>
            <person name="Nakama Y."/>
            <person name="Nakamichi Y."/>
            <person name="Nakamura M."/>
            <person name="Meguro A."/>
            <person name="Negishi M."/>
            <person name="Ohta I."/>
            <person name="Ohta T."/>
            <person name="Okamoto M."/>
            <person name="Ono N."/>
            <person name="Saji S."/>
            <person name="Sakaguchi M."/>
            <person name="Sakai K."/>
            <person name="Shibata M."/>
            <person name="Shimokawa T."/>
            <person name="Song J."/>
            <person name="Takazaki Y."/>
            <person name="Terasawa K."/>
            <person name="Tsugane M."/>
            <person name="Tsuji K."/>
            <person name="Ueda S."/>
            <person name="Waki K."/>
            <person name="Yamagata H."/>
            <person name="Yamamoto M."/>
            <person name="Yamamoto S."/>
            <person name="Yamane H."/>
            <person name="Yoshiki S."/>
            <person name="Yoshihara R."/>
            <person name="Yukawa K."/>
            <person name="Zhong H."/>
            <person name="Yano M."/>
            <person name="Yuan Q."/>
            <person name="Ouyang S."/>
            <person name="Liu J."/>
            <person name="Jones K.M."/>
            <person name="Gansberger K."/>
            <person name="Moffat K."/>
            <person name="Hill J."/>
            <person name="Bera J."/>
            <person name="Fadrosh D."/>
            <person name="Jin S."/>
            <person name="Johri S."/>
            <person name="Kim M."/>
            <person name="Overton L."/>
            <person name="Reardon M."/>
            <person name="Tsitrin T."/>
            <person name="Vuong H."/>
            <person name="Weaver B."/>
            <person name="Ciecko A."/>
            <person name="Tallon L."/>
            <person name="Jackson J."/>
            <person name="Pai G."/>
            <person name="Aken S.V."/>
            <person name="Utterback T."/>
            <person name="Reidmuller S."/>
            <person name="Feldblyum T."/>
            <person name="Hsiao J."/>
            <person name="Zismann V."/>
            <person name="Iobst S."/>
            <person name="de Vazeille A.R."/>
            <person name="Buell C.R."/>
            <person name="Ying K."/>
            <person name="Li Y."/>
            <person name="Lu T."/>
            <person name="Huang Y."/>
            <person name="Zhao Q."/>
            <person name="Feng Q."/>
            <person name="Zhang L."/>
            <person name="Zhu J."/>
            <person name="Weng Q."/>
            <person name="Mu J."/>
            <person name="Lu Y."/>
            <person name="Fan D."/>
            <person name="Liu Y."/>
            <person name="Guan J."/>
            <person name="Zhang Y."/>
            <person name="Yu S."/>
            <person name="Liu X."/>
            <person name="Zhang Y."/>
            <person name="Hong G."/>
            <person name="Han B."/>
            <person name="Choisne N."/>
            <person name="Demange N."/>
            <person name="Orjeda G."/>
            <person name="Samain S."/>
            <person name="Cattolico L."/>
            <person name="Pelletier E."/>
            <person name="Couloux A."/>
            <person name="Segurens B."/>
            <person name="Wincker P."/>
            <person name="D'Hont A."/>
            <person name="Scarpelli C."/>
            <person name="Weissenbach J."/>
            <person name="Salanoubat M."/>
            <person name="Quetier F."/>
            <person name="Yu Y."/>
            <person name="Kim H.R."/>
            <person name="Rambo T."/>
            <person name="Currie J."/>
            <person name="Collura K."/>
            <person name="Luo M."/>
            <person name="Yang T."/>
            <person name="Ammiraju J.S.S."/>
            <person name="Engler F."/>
            <person name="Soderlund C."/>
            <person name="Wing R.A."/>
            <person name="Palmer L.E."/>
            <person name="de la Bastide M."/>
            <person name="Spiegel L."/>
            <person name="Nascimento L."/>
            <person name="Zutavern T."/>
            <person name="O'Shaughnessy A."/>
            <person name="Dike S."/>
            <person name="Dedhia N."/>
            <person name="Preston R."/>
            <person name="Balija V."/>
            <person name="McCombie W.R."/>
            <person name="Chow T."/>
            <person name="Chen H."/>
            <person name="Chung M."/>
            <person name="Chen C."/>
            <person name="Shaw J."/>
            <person name="Wu H."/>
            <person name="Hsiao K."/>
            <person name="Chao Y."/>
            <person name="Chu M."/>
            <person name="Cheng C."/>
            <person name="Hour A."/>
            <person name="Lee P."/>
            <person name="Lin S."/>
            <person name="Lin Y."/>
            <person name="Liou J."/>
            <person name="Liu S."/>
            <person name="Hsing Y."/>
            <person name="Raghuvanshi S."/>
            <person name="Mohanty A."/>
            <person name="Bharti A.K."/>
            <person name="Gaur A."/>
            <person name="Gupta V."/>
            <person name="Kumar D."/>
            <person name="Ravi V."/>
            <person name="Vij S."/>
            <person name="Kapur A."/>
            <person name="Khurana P."/>
            <person name="Khurana P."/>
            <person name="Khurana J.P."/>
            <person name="Tyagi A.K."/>
            <person name="Gaikwad K."/>
            <person name="Singh A."/>
            <person name="Dalal V."/>
            <person name="Srivastava S."/>
            <person name="Dixit A."/>
            <person name="Pal A.K."/>
            <person name="Ghazi I.A."/>
            <person name="Yadav M."/>
            <person name="Pandit A."/>
            <person name="Bhargava A."/>
            <person name="Sureshbabu K."/>
            <person name="Batra K."/>
            <person name="Sharma T.R."/>
            <person name="Mohapatra T."/>
            <person name="Singh N.K."/>
            <person name="Messing J."/>
            <person name="Nelson A.B."/>
            <person name="Fuks G."/>
            <person name="Kavchok S."/>
            <person name="Keizer G."/>
            <person name="Linton E."/>
            <person name="Llaca V."/>
            <person name="Song R."/>
            <person name="Tanyolac B."/>
            <person name="Young S."/>
            <person name="Ho-Il K."/>
            <person name="Hahn J.H."/>
            <person name="Sangsakoo G."/>
            <person name="Vanavichit A."/>
            <person name="de Mattos Luiz.A.T."/>
            <person name="Zimmer P.D."/>
            <person name="Malone G."/>
            <person name="Dellagostin O."/>
            <person name="de Oliveira A.C."/>
            <person name="Bevan M."/>
            <person name="Bancroft I."/>
            <person name="Minx P."/>
            <person name="Cordum H."/>
            <person name="Wilson R."/>
            <person name="Cheng Z."/>
            <person name="Jin W."/>
            <person name="Jiang J."/>
            <person name="Leong S.A."/>
            <person name="Iwama H."/>
            <person name="Gojobori T."/>
            <person name="Itoh T."/>
            <person name="Niimura Y."/>
            <person name="Fujii Y."/>
            <person name="Habara T."/>
            <person name="Sakai H."/>
            <person name="Sato Y."/>
            <person name="Wilson G."/>
            <person name="Kumar K."/>
            <person name="McCouch S."/>
            <person name="Juretic N."/>
            <person name="Hoen D."/>
            <person name="Wright S."/>
            <person name="Bruskiewich R."/>
            <person name="Bureau T."/>
            <person name="Miyao A."/>
            <person name="Hirochika H."/>
            <person name="Nishikawa T."/>
            <person name="Kadowaki K."/>
            <person name="Sugiura M."/>
            <person name="Burr B."/>
            <person name="Sasaki T."/>
        </authorList>
    </citation>
    <scope>NUCLEOTIDE SEQUENCE [LARGE SCALE GENOMIC DNA]</scope>
    <source>
        <strain evidence="4">cv. Nipponbare</strain>
    </source>
</reference>
<protein>
    <submittedName>
        <fullName evidence="3">Uncharacterized protein</fullName>
    </submittedName>
</protein>
<reference evidence="4" key="4">
    <citation type="journal article" date="2008" name="Nucleic Acids Res.">
        <title>The rice annotation project database (RAP-DB): 2008 update.</title>
        <authorList>
            <consortium name="The rice annotation project (RAP)"/>
        </authorList>
    </citation>
    <scope>GENOME REANNOTATION</scope>
    <source>
        <strain evidence="4">cv. Nipponbare</strain>
    </source>
</reference>